<dbReference type="Proteomes" id="UP000827872">
    <property type="component" value="Linkage Group LG13"/>
</dbReference>
<accession>A0ACB8FZ09</accession>
<evidence type="ECO:0000313" key="1">
    <source>
        <dbReference type="EMBL" id="KAH8011888.1"/>
    </source>
</evidence>
<organism evidence="1 2">
    <name type="scientific">Sphaerodactylus townsendi</name>
    <dbReference type="NCBI Taxonomy" id="933632"/>
    <lineage>
        <taxon>Eukaryota</taxon>
        <taxon>Metazoa</taxon>
        <taxon>Chordata</taxon>
        <taxon>Craniata</taxon>
        <taxon>Vertebrata</taxon>
        <taxon>Euteleostomi</taxon>
        <taxon>Lepidosauria</taxon>
        <taxon>Squamata</taxon>
        <taxon>Bifurcata</taxon>
        <taxon>Gekkota</taxon>
        <taxon>Sphaerodactylidae</taxon>
        <taxon>Sphaerodactylus</taxon>
    </lineage>
</organism>
<dbReference type="EMBL" id="CM037626">
    <property type="protein sequence ID" value="KAH8011888.1"/>
    <property type="molecule type" value="Genomic_DNA"/>
</dbReference>
<gene>
    <name evidence="1" type="ORF">K3G42_012050</name>
</gene>
<comment type="caution">
    <text evidence="1">The sequence shown here is derived from an EMBL/GenBank/DDBJ whole genome shotgun (WGS) entry which is preliminary data.</text>
</comment>
<evidence type="ECO:0000313" key="2">
    <source>
        <dbReference type="Proteomes" id="UP000827872"/>
    </source>
</evidence>
<protein>
    <submittedName>
        <fullName evidence="1">Uncharacterized protein</fullName>
    </submittedName>
</protein>
<keyword evidence="2" id="KW-1185">Reference proteome</keyword>
<sequence>MATCLTVLLKIEYLFSGMFHSVKCRSLTWLHPHFPNECNCFSQEAVQTSLRTELFMASGLEPQQRSSGHSQASARVKLNIIFCLEIRRQQITLLIAVGEKWDSVATCSAPLARALCV</sequence>
<proteinExistence type="predicted"/>
<reference evidence="1" key="1">
    <citation type="submission" date="2021-08" db="EMBL/GenBank/DDBJ databases">
        <title>The first chromosome-level gecko genome reveals the dynamic sex chromosomes of Neotropical dwarf geckos (Sphaerodactylidae: Sphaerodactylus).</title>
        <authorList>
            <person name="Pinto B.J."/>
            <person name="Keating S.E."/>
            <person name="Gamble T."/>
        </authorList>
    </citation>
    <scope>NUCLEOTIDE SEQUENCE</scope>
    <source>
        <strain evidence="1">TG3544</strain>
    </source>
</reference>
<name>A0ACB8FZ09_9SAUR</name>